<evidence type="ECO:0000256" key="3">
    <source>
        <dbReference type="ARBA" id="ARBA00022729"/>
    </source>
</evidence>
<keyword evidence="5 7" id="KW-0472">Membrane</keyword>
<sequence>MFAKVFFIACATVALSASNFDELLTNSKSDVSTTTLHPSIIHTTAEHPTLTSVIHATTVHPNSTSIIHTTAEHPTLTSIIHTTVVHPTLTSVIHTTTVHPNLTSIIHTTAEHPTLTSIVPTTVSHQNITSIIFSTALHPNRTSILPTSSIKPSYVTSSKVTYGVSSSVTPSITPTTGPPMVHYQFPENASCIEFDSEIRIKISNTQPVWLNQNASIKGSCGSSSFITLHYSSPLSIILTMNFYADAKEWSLTNITVNLVNAYSKLWSVQAGPNIKAPLNHSYHCEDELEYNLVSGKNNVIVILKSITIQSNIINGLYNKNQTFCPKSVSPKESSSTVPIAVGGALAGLIVIVLIAYLIGKKRKSGGYQKL</sequence>
<dbReference type="GeneID" id="100206654"/>
<proteinExistence type="inferred from homology"/>
<evidence type="ECO:0000256" key="4">
    <source>
        <dbReference type="ARBA" id="ARBA00022989"/>
    </source>
</evidence>
<dbReference type="PROSITE" id="PS51407">
    <property type="entry name" value="LAMP_3"/>
    <property type="match status" value="1"/>
</dbReference>
<name>A0ABM4B5B6_HYDVU</name>
<feature type="signal peptide" evidence="9">
    <location>
        <begin position="1"/>
        <end position="16"/>
    </location>
</feature>
<evidence type="ECO:0000256" key="5">
    <source>
        <dbReference type="ARBA" id="ARBA00023136"/>
    </source>
</evidence>
<evidence type="ECO:0000256" key="9">
    <source>
        <dbReference type="SAM" id="SignalP"/>
    </source>
</evidence>
<keyword evidence="11" id="KW-1185">Reference proteome</keyword>
<feature type="chain" id="PRO_5045822554" evidence="9">
    <location>
        <begin position="17"/>
        <end position="370"/>
    </location>
</feature>
<protein>
    <submittedName>
        <fullName evidence="12">Lysosome-associated membrane glycoprotein 1 isoform X4</fullName>
    </submittedName>
</protein>
<dbReference type="PANTHER" id="PTHR11506:SF35">
    <property type="entry name" value="LYSOSOME-ASSOCIATED MEMBRANE GLYCOPROTEIN 5"/>
    <property type="match status" value="1"/>
</dbReference>
<keyword evidence="4 8" id="KW-1133">Transmembrane helix</keyword>
<feature type="domain" description="Lysosome-associated membrane glycoprotein 2-like transmembrane" evidence="10">
    <location>
        <begin position="337"/>
        <end position="368"/>
    </location>
</feature>
<dbReference type="InterPro" id="IPR048524">
    <property type="entry name" value="Lamp2-like_TM"/>
</dbReference>
<dbReference type="InterPro" id="IPR002000">
    <property type="entry name" value="Lysosome-assoc_membr_glycop"/>
</dbReference>
<keyword evidence="6" id="KW-0325">Glycoprotein</keyword>
<evidence type="ECO:0000256" key="6">
    <source>
        <dbReference type="ARBA" id="ARBA00023180"/>
    </source>
</evidence>
<dbReference type="RefSeq" id="XP_065644028.1">
    <property type="nucleotide sequence ID" value="XM_065787956.1"/>
</dbReference>
<keyword evidence="3 9" id="KW-0732">Signal</keyword>
<comment type="caution">
    <text evidence="7">Lacks conserved residue(s) required for the propagation of feature annotation.</text>
</comment>
<evidence type="ECO:0000256" key="1">
    <source>
        <dbReference type="ARBA" id="ARBA00004251"/>
    </source>
</evidence>
<reference evidence="12" key="2">
    <citation type="submission" date="2025-08" db="UniProtKB">
        <authorList>
            <consortium name="RefSeq"/>
        </authorList>
    </citation>
    <scope>IDENTIFICATION</scope>
</reference>
<dbReference type="Gene3D" id="2.40.160.110">
    <property type="match status" value="1"/>
</dbReference>
<reference evidence="11" key="1">
    <citation type="submission" date="2025-05" db="UniProtKB">
        <authorList>
            <consortium name="RefSeq"/>
        </authorList>
    </citation>
    <scope>NUCLEOTIDE SEQUENCE [LARGE SCALE GENOMIC DNA]</scope>
</reference>
<accession>A0ABM4B5B6</accession>
<evidence type="ECO:0000256" key="7">
    <source>
        <dbReference type="PROSITE-ProRule" id="PRU00740"/>
    </source>
</evidence>
<feature type="transmembrane region" description="Helical" evidence="8">
    <location>
        <begin position="337"/>
        <end position="359"/>
    </location>
</feature>
<comment type="similarity">
    <text evidence="7">Belongs to the LAMP family.</text>
</comment>
<comment type="subcellular location">
    <subcellularLocation>
        <location evidence="1">Cell membrane</location>
        <topology evidence="1">Single-pass type I membrane protein</topology>
    </subcellularLocation>
    <subcellularLocation>
        <location evidence="7">Membrane</location>
        <topology evidence="7">Single-pass type I membrane protein</topology>
    </subcellularLocation>
</comment>
<evidence type="ECO:0000256" key="8">
    <source>
        <dbReference type="SAM" id="Phobius"/>
    </source>
</evidence>
<evidence type="ECO:0000313" key="11">
    <source>
        <dbReference type="Proteomes" id="UP001652625"/>
    </source>
</evidence>
<evidence type="ECO:0000313" key="12">
    <source>
        <dbReference type="RefSeq" id="XP_065644028.1"/>
    </source>
</evidence>
<dbReference type="Proteomes" id="UP001652625">
    <property type="component" value="Chromosome 01"/>
</dbReference>
<dbReference type="PANTHER" id="PTHR11506">
    <property type="entry name" value="LYSOSOME-ASSOCIATED MEMBRANE GLYCOPROTEIN"/>
    <property type="match status" value="1"/>
</dbReference>
<keyword evidence="2 7" id="KW-0812">Transmembrane</keyword>
<evidence type="ECO:0000259" key="10">
    <source>
        <dbReference type="Pfam" id="PF21222"/>
    </source>
</evidence>
<organism evidence="11 12">
    <name type="scientific">Hydra vulgaris</name>
    <name type="common">Hydra</name>
    <name type="synonym">Hydra attenuata</name>
    <dbReference type="NCBI Taxonomy" id="6087"/>
    <lineage>
        <taxon>Eukaryota</taxon>
        <taxon>Metazoa</taxon>
        <taxon>Cnidaria</taxon>
        <taxon>Hydrozoa</taxon>
        <taxon>Hydroidolina</taxon>
        <taxon>Anthoathecata</taxon>
        <taxon>Aplanulata</taxon>
        <taxon>Hydridae</taxon>
        <taxon>Hydra</taxon>
    </lineage>
</organism>
<evidence type="ECO:0000256" key="2">
    <source>
        <dbReference type="ARBA" id="ARBA00022692"/>
    </source>
</evidence>
<gene>
    <name evidence="12" type="primary">LOC100206654</name>
</gene>
<dbReference type="Pfam" id="PF21222">
    <property type="entry name" value="Lamp2_2nd"/>
    <property type="match status" value="1"/>
</dbReference>